<dbReference type="RefSeq" id="WP_131556592.1">
    <property type="nucleotide sequence ID" value="NZ_SJSN01000002.1"/>
</dbReference>
<keyword evidence="2" id="KW-1185">Reference proteome</keyword>
<gene>
    <name evidence="1" type="ORF">EZ449_03590</name>
</gene>
<dbReference type="OrthoDB" id="9156597at2"/>
<organism evidence="1 2">
    <name type="scientific">Pedobacter frigidisoli</name>
    <dbReference type="NCBI Taxonomy" id="2530455"/>
    <lineage>
        <taxon>Bacteria</taxon>
        <taxon>Pseudomonadati</taxon>
        <taxon>Bacteroidota</taxon>
        <taxon>Sphingobacteriia</taxon>
        <taxon>Sphingobacteriales</taxon>
        <taxon>Sphingobacteriaceae</taxon>
        <taxon>Pedobacter</taxon>
    </lineage>
</organism>
<evidence type="ECO:0000313" key="1">
    <source>
        <dbReference type="EMBL" id="TCD12112.1"/>
    </source>
</evidence>
<evidence type="ECO:0000313" key="2">
    <source>
        <dbReference type="Proteomes" id="UP000291485"/>
    </source>
</evidence>
<accession>A0A4R0P5G1</accession>
<comment type="caution">
    <text evidence="1">The sequence shown here is derived from an EMBL/GenBank/DDBJ whole genome shotgun (WGS) entry which is preliminary data.</text>
</comment>
<sequence length="168" mass="19466">MTFEFSDEDGFISVVNTNKYQGFVDDDWQFDQLLNHFVNQMNDHNIIVWASNEDGGNEWKIDVLNQPSSNKEFSNFSFPISVTNGSLYLVSYNDLTMAAQFEDEVLPSKYNAHLKIDLSNGLYNVTVRQMFNPKNLDYEAEMVHFELIFILTTEAAEQKANNVFWYTA</sequence>
<dbReference type="Proteomes" id="UP000291485">
    <property type="component" value="Unassembled WGS sequence"/>
</dbReference>
<protein>
    <submittedName>
        <fullName evidence="1">Uncharacterized protein</fullName>
    </submittedName>
</protein>
<proteinExistence type="predicted"/>
<reference evidence="1 2" key="1">
    <citation type="submission" date="2019-02" db="EMBL/GenBank/DDBJ databases">
        <title>Pedobacter sp. RP-3-11 sp. nov., isolated from Arctic soil.</title>
        <authorList>
            <person name="Dahal R.H."/>
        </authorList>
    </citation>
    <scope>NUCLEOTIDE SEQUENCE [LARGE SCALE GENOMIC DNA]</scope>
    <source>
        <strain evidence="1 2">RP-3-11</strain>
    </source>
</reference>
<name>A0A4R0P5G1_9SPHI</name>
<dbReference type="AlphaFoldDB" id="A0A4R0P5G1"/>
<dbReference type="EMBL" id="SJSN01000002">
    <property type="protein sequence ID" value="TCD12112.1"/>
    <property type="molecule type" value="Genomic_DNA"/>
</dbReference>